<accession>A0A8J3WZI5</accession>
<evidence type="ECO:0008006" key="4">
    <source>
        <dbReference type="Google" id="ProtNLM"/>
    </source>
</evidence>
<dbReference type="Proteomes" id="UP000599074">
    <property type="component" value="Unassembled WGS sequence"/>
</dbReference>
<evidence type="ECO:0000313" key="2">
    <source>
        <dbReference type="EMBL" id="GII22267.1"/>
    </source>
</evidence>
<reference evidence="2" key="1">
    <citation type="submission" date="2021-01" db="EMBL/GenBank/DDBJ databases">
        <title>Whole genome shotgun sequence of Planosporangium mesophilum NBRC 109066.</title>
        <authorList>
            <person name="Komaki H."/>
            <person name="Tamura T."/>
        </authorList>
    </citation>
    <scope>NUCLEOTIDE SEQUENCE</scope>
    <source>
        <strain evidence="2">NBRC 109066</strain>
    </source>
</reference>
<name>A0A8J3WZI5_9ACTN</name>
<comment type="caution">
    <text evidence="2">The sequence shown here is derived from an EMBL/GenBank/DDBJ whole genome shotgun (WGS) entry which is preliminary data.</text>
</comment>
<dbReference type="EMBL" id="BOON01000017">
    <property type="protein sequence ID" value="GII22267.1"/>
    <property type="molecule type" value="Genomic_DNA"/>
</dbReference>
<feature type="transmembrane region" description="Helical" evidence="1">
    <location>
        <begin position="49"/>
        <end position="72"/>
    </location>
</feature>
<keyword evidence="3" id="KW-1185">Reference proteome</keyword>
<feature type="transmembrane region" description="Helical" evidence="1">
    <location>
        <begin position="513"/>
        <end position="533"/>
    </location>
</feature>
<feature type="transmembrane region" description="Helical" evidence="1">
    <location>
        <begin position="457"/>
        <end position="474"/>
    </location>
</feature>
<keyword evidence="1" id="KW-0812">Transmembrane</keyword>
<proteinExistence type="predicted"/>
<feature type="transmembrane region" description="Helical" evidence="1">
    <location>
        <begin position="20"/>
        <end position="37"/>
    </location>
</feature>
<protein>
    <recommendedName>
        <fullName evidence="4">Glycosyltransferase RgtA/B/C/D-like domain-containing protein</fullName>
    </recommendedName>
</protein>
<feature type="transmembrane region" description="Helical" evidence="1">
    <location>
        <begin position="316"/>
        <end position="339"/>
    </location>
</feature>
<organism evidence="2 3">
    <name type="scientific">Planosporangium mesophilum</name>
    <dbReference type="NCBI Taxonomy" id="689768"/>
    <lineage>
        <taxon>Bacteria</taxon>
        <taxon>Bacillati</taxon>
        <taxon>Actinomycetota</taxon>
        <taxon>Actinomycetes</taxon>
        <taxon>Micromonosporales</taxon>
        <taxon>Micromonosporaceae</taxon>
        <taxon>Planosporangium</taxon>
    </lineage>
</organism>
<gene>
    <name evidence="2" type="ORF">Pme01_18640</name>
</gene>
<keyword evidence="1" id="KW-0472">Membrane</keyword>
<dbReference type="RefSeq" id="WP_168113658.1">
    <property type="nucleotide sequence ID" value="NZ_BOON01000017.1"/>
</dbReference>
<feature type="transmembrane region" description="Helical" evidence="1">
    <location>
        <begin position="167"/>
        <end position="187"/>
    </location>
</feature>
<feature type="transmembrane region" description="Helical" evidence="1">
    <location>
        <begin position="279"/>
        <end position="309"/>
    </location>
</feature>
<feature type="transmembrane region" description="Helical" evidence="1">
    <location>
        <begin position="123"/>
        <end position="147"/>
    </location>
</feature>
<evidence type="ECO:0000313" key="3">
    <source>
        <dbReference type="Proteomes" id="UP000599074"/>
    </source>
</evidence>
<sequence length="675" mass="71491">MEPRTQAGARARAPGHVRVMLGALLPVATVVLTGYALRPRAAATAPLRLAAVRAGVAVGAFAIMGVEVLSAVHAVTTAPIVGLWLVGFAASAVLALLRRRRDGACLRSALRERARSASPVERLLFAALAVLAGVELFLALVSAPNNYDSNYYHLPKIEHWVAQHDVSLYPTLMLPQVVLAPGAEYLLLHLRLLTGGDGLYNLVQWSAALGCALAASRIAAQLGVGRLGQLLAAATVASAPMVVLEATSTQNDLVVAAWVVCTATLVVDELGRRSRLPAVVGIGAAAGLVVVTKPTGWLAVAPVLLLWGLSQLRQRAVLHAAAGTLGVLVLIGVLAGPYLGRVNAEFGSPLGPPSQSDGLALERHDPPALLVNAARIAASTLVVPVPAINKAVADGVIGFAHAIGVDPQDRAITVGRARYPNPRWWPDEDHSPYPVQSALVLLATAGAVAARRVPGRVRAYALTVLGVLVLYAVVVKWQPWGNRLVGSALILGAPLVGWALPRLGAIRVPRVRLRLVAGALAVVVCAGLLHGYWAALAGTPRPLVGQNSVLSRDEWDQRFARIPRNRAFYEWAAEKVRASGARRVGLVIRGDQWEYPWWLMLPDAELVPLESVLPHHPAPPAGTVDAILCAAPAEECRHFVPPGWRLEIIYDWYGVAVPGRNPMPREALPAPRVTG</sequence>
<dbReference type="AlphaFoldDB" id="A0A8J3WZI5"/>
<feature type="transmembrane region" description="Helical" evidence="1">
    <location>
        <begin position="78"/>
        <end position="97"/>
    </location>
</feature>
<feature type="transmembrane region" description="Helical" evidence="1">
    <location>
        <begin position="480"/>
        <end position="501"/>
    </location>
</feature>
<evidence type="ECO:0000256" key="1">
    <source>
        <dbReference type="SAM" id="Phobius"/>
    </source>
</evidence>
<keyword evidence="1" id="KW-1133">Transmembrane helix</keyword>